<evidence type="ECO:0000256" key="10">
    <source>
        <dbReference type="ARBA" id="ARBA00025631"/>
    </source>
</evidence>
<keyword evidence="6 11" id="KW-1133">Transmembrane helix</keyword>
<reference evidence="12" key="2">
    <citation type="submission" date="2025-08" db="UniProtKB">
        <authorList>
            <consortium name="Ensembl"/>
        </authorList>
    </citation>
    <scope>IDENTIFICATION</scope>
</reference>
<reference evidence="12" key="3">
    <citation type="submission" date="2025-09" db="UniProtKB">
        <authorList>
            <consortium name="Ensembl"/>
        </authorList>
    </citation>
    <scope>IDENTIFICATION</scope>
</reference>
<dbReference type="Proteomes" id="UP000007875">
    <property type="component" value="Unassembled WGS sequence"/>
</dbReference>
<evidence type="ECO:0000256" key="11">
    <source>
        <dbReference type="SAM" id="Phobius"/>
    </source>
</evidence>
<accession>H2YUE2</accession>
<evidence type="ECO:0000313" key="13">
    <source>
        <dbReference type="Proteomes" id="UP000007875"/>
    </source>
</evidence>
<dbReference type="PANTHER" id="PTHR28388">
    <property type="entry name" value="TRANSMEMBRANE PROTEIN 237"/>
    <property type="match status" value="1"/>
</dbReference>
<evidence type="ECO:0000256" key="8">
    <source>
        <dbReference type="ARBA" id="ARBA00023136"/>
    </source>
</evidence>
<dbReference type="InParanoid" id="H2YUE2"/>
<evidence type="ECO:0000256" key="1">
    <source>
        <dbReference type="ARBA" id="ARBA00004138"/>
    </source>
</evidence>
<reference evidence="13" key="1">
    <citation type="submission" date="2003-08" db="EMBL/GenBank/DDBJ databases">
        <authorList>
            <person name="Birren B."/>
            <person name="Nusbaum C."/>
            <person name="Abebe A."/>
            <person name="Abouelleil A."/>
            <person name="Adekoya E."/>
            <person name="Ait-zahra M."/>
            <person name="Allen N."/>
            <person name="Allen T."/>
            <person name="An P."/>
            <person name="Anderson M."/>
            <person name="Anderson S."/>
            <person name="Arachchi H."/>
            <person name="Armbruster J."/>
            <person name="Bachantsang P."/>
            <person name="Baldwin J."/>
            <person name="Barry A."/>
            <person name="Bayul T."/>
            <person name="Blitshsteyn B."/>
            <person name="Bloom T."/>
            <person name="Blye J."/>
            <person name="Boguslavskiy L."/>
            <person name="Borowsky M."/>
            <person name="Boukhgalter B."/>
            <person name="Brunache A."/>
            <person name="Butler J."/>
            <person name="Calixte N."/>
            <person name="Calvo S."/>
            <person name="Camarata J."/>
            <person name="Campo K."/>
            <person name="Chang J."/>
            <person name="Cheshatsang Y."/>
            <person name="Citroen M."/>
            <person name="Collymore A."/>
            <person name="Considine T."/>
            <person name="Cook A."/>
            <person name="Cooke P."/>
            <person name="Corum B."/>
            <person name="Cuomo C."/>
            <person name="David R."/>
            <person name="Dawoe T."/>
            <person name="Degray S."/>
            <person name="Dodge S."/>
            <person name="Dooley K."/>
            <person name="Dorje P."/>
            <person name="Dorjee K."/>
            <person name="Dorris L."/>
            <person name="Duffey N."/>
            <person name="Dupes A."/>
            <person name="Elkins T."/>
            <person name="Engels R."/>
            <person name="Erickson J."/>
            <person name="Farina A."/>
            <person name="Faro S."/>
            <person name="Ferreira P."/>
            <person name="Fischer H."/>
            <person name="Fitzgerald M."/>
            <person name="Foley K."/>
            <person name="Gage D."/>
            <person name="Galagan J."/>
            <person name="Gearin G."/>
            <person name="Gnerre S."/>
            <person name="Gnirke A."/>
            <person name="Goyette A."/>
            <person name="Graham J."/>
            <person name="Grandbois E."/>
            <person name="Gyaltsen K."/>
            <person name="Hafez N."/>
            <person name="Hagopian D."/>
            <person name="Hagos B."/>
            <person name="Hall J."/>
            <person name="Hatcher B."/>
            <person name="Heller A."/>
            <person name="Higgins H."/>
            <person name="Honan T."/>
            <person name="Horn A."/>
            <person name="Houde N."/>
            <person name="Hughes L."/>
            <person name="Hulme W."/>
            <person name="Husby E."/>
            <person name="Iliev I."/>
            <person name="Jaffe D."/>
            <person name="Jones C."/>
            <person name="Kamal M."/>
            <person name="Kamat A."/>
            <person name="Kamvysselis M."/>
            <person name="Karlsson E."/>
            <person name="Kells C."/>
            <person name="Kieu A."/>
            <person name="Kisner P."/>
            <person name="Kodira C."/>
            <person name="Kulbokas E."/>
            <person name="Labutti K."/>
            <person name="Lama D."/>
            <person name="Landers T."/>
            <person name="Leger J."/>
            <person name="Levine S."/>
            <person name="Lewis D."/>
            <person name="Lewis T."/>
            <person name="Lindblad-toh K."/>
            <person name="Liu X."/>
            <person name="Lokyitsang T."/>
            <person name="Lokyitsang Y."/>
            <person name="Lucien O."/>
            <person name="Lui A."/>
            <person name="Ma L.J."/>
            <person name="Mabbitt R."/>
            <person name="Macdonald J."/>
            <person name="Maclean C."/>
            <person name="Major J."/>
            <person name="Manning J."/>
            <person name="Marabella R."/>
            <person name="Maru K."/>
            <person name="Matthews C."/>
            <person name="Mauceli E."/>
            <person name="Mccarthy M."/>
            <person name="Mcdonough S."/>
            <person name="Mcghee T."/>
            <person name="Meldrim J."/>
            <person name="Meneus L."/>
            <person name="Mesirov J."/>
            <person name="Mihalev A."/>
            <person name="Mihova T."/>
            <person name="Mikkelsen T."/>
            <person name="Mlenga V."/>
            <person name="Moru K."/>
            <person name="Mozes J."/>
            <person name="Mulrain L."/>
            <person name="Munson G."/>
            <person name="Naylor J."/>
            <person name="Newes C."/>
            <person name="Nguyen C."/>
            <person name="Nguyen N."/>
            <person name="Nguyen T."/>
            <person name="Nicol R."/>
            <person name="Nielsen C."/>
            <person name="Nizzari M."/>
            <person name="Norbu C."/>
            <person name="Norbu N."/>
            <person name="O'donnell P."/>
            <person name="Okoawo O."/>
            <person name="O'leary S."/>
            <person name="Omotosho B."/>
            <person name="O'neill K."/>
            <person name="Osman S."/>
            <person name="Parker S."/>
            <person name="Perrin D."/>
            <person name="Phunkhang P."/>
            <person name="Piqani B."/>
            <person name="Purcell S."/>
            <person name="Rachupka T."/>
            <person name="Ramasamy U."/>
            <person name="Rameau R."/>
            <person name="Ray V."/>
            <person name="Raymond C."/>
            <person name="Retta R."/>
            <person name="Richardson S."/>
            <person name="Rise C."/>
            <person name="Rodriguez J."/>
            <person name="Rogers J."/>
            <person name="Rogov P."/>
            <person name="Rutman M."/>
            <person name="Schupbach R."/>
            <person name="Seaman C."/>
            <person name="Settipalli S."/>
            <person name="Sharpe T."/>
            <person name="Sheridan J."/>
            <person name="Sherpa N."/>
            <person name="Shi J."/>
            <person name="Smirnov S."/>
            <person name="Smith C."/>
            <person name="Sougnez C."/>
            <person name="Spencer B."/>
            <person name="Stalker J."/>
            <person name="Stange-thomann N."/>
            <person name="Stavropoulos S."/>
            <person name="Stetson K."/>
            <person name="Stone C."/>
            <person name="Stone S."/>
            <person name="Stubbs M."/>
            <person name="Talamas J."/>
            <person name="Tchuinga P."/>
            <person name="Tenzing P."/>
            <person name="Tesfaye S."/>
            <person name="Theodore J."/>
            <person name="Thoulutsang Y."/>
            <person name="Topham K."/>
            <person name="Towey S."/>
            <person name="Tsamla T."/>
            <person name="Tsomo N."/>
            <person name="Vallee D."/>
            <person name="Vassiliev H."/>
            <person name="Venkataraman V."/>
            <person name="Vinson J."/>
            <person name="Vo A."/>
            <person name="Wade C."/>
            <person name="Wang S."/>
            <person name="Wangchuk T."/>
            <person name="Wangdi T."/>
            <person name="Whittaker C."/>
            <person name="Wilkinson J."/>
            <person name="Wu Y."/>
            <person name="Wyman D."/>
            <person name="Yadav S."/>
            <person name="Yang S."/>
            <person name="Yang X."/>
            <person name="Yeager S."/>
            <person name="Yee E."/>
            <person name="Young G."/>
            <person name="Zainoun J."/>
            <person name="Zembeck L."/>
            <person name="Zimmer A."/>
            <person name="Zody M."/>
            <person name="Lander E."/>
        </authorList>
    </citation>
    <scope>NUCLEOTIDE SEQUENCE [LARGE SCALE GENOMIC DNA]</scope>
</reference>
<keyword evidence="13" id="KW-1185">Reference proteome</keyword>
<organism evidence="12 13">
    <name type="scientific">Ciona savignyi</name>
    <name type="common">Pacific transparent sea squirt</name>
    <dbReference type="NCBI Taxonomy" id="51511"/>
    <lineage>
        <taxon>Eukaryota</taxon>
        <taxon>Metazoa</taxon>
        <taxon>Chordata</taxon>
        <taxon>Tunicata</taxon>
        <taxon>Ascidiacea</taxon>
        <taxon>Phlebobranchia</taxon>
        <taxon>Cionidae</taxon>
        <taxon>Ciona</taxon>
    </lineage>
</organism>
<evidence type="ECO:0000313" key="12">
    <source>
        <dbReference type="Ensembl" id="ENSCSAVP00000008952.1"/>
    </source>
</evidence>
<comment type="subcellular location">
    <subcellularLocation>
        <location evidence="1">Cell projection</location>
        <location evidence="1">Cilium</location>
    </subcellularLocation>
    <subcellularLocation>
        <location evidence="2">Membrane</location>
        <topology evidence="2">Multi-pass membrane protein</topology>
    </subcellularLocation>
</comment>
<keyword evidence="7" id="KW-0969">Cilium</keyword>
<dbReference type="HOGENOM" id="CLU_2048892_0_0_1"/>
<name>H2YUE2_CIOSA</name>
<evidence type="ECO:0000256" key="2">
    <source>
        <dbReference type="ARBA" id="ARBA00004141"/>
    </source>
</evidence>
<dbReference type="Pfam" id="PF15383">
    <property type="entry name" value="TMEM237"/>
    <property type="match status" value="1"/>
</dbReference>
<dbReference type="PANTHER" id="PTHR28388:SF1">
    <property type="entry name" value="TRANSMEMBRANE PROTEIN 237"/>
    <property type="match status" value="1"/>
</dbReference>
<dbReference type="GO" id="GO:0016020">
    <property type="term" value="C:membrane"/>
    <property type="evidence" value="ECO:0007669"/>
    <property type="project" value="UniProtKB-SubCell"/>
</dbReference>
<comment type="function">
    <text evidence="10">Component of the transition zone in primary cilia. Required for ciliogenesis.</text>
</comment>
<evidence type="ECO:0000256" key="9">
    <source>
        <dbReference type="ARBA" id="ARBA00023273"/>
    </source>
</evidence>
<evidence type="ECO:0000256" key="4">
    <source>
        <dbReference type="ARBA" id="ARBA00022692"/>
    </source>
</evidence>
<proteinExistence type="inferred from homology"/>
<keyword evidence="5" id="KW-0970">Cilium biogenesis/degradation</keyword>
<keyword evidence="8 11" id="KW-0472">Membrane</keyword>
<evidence type="ECO:0000256" key="7">
    <source>
        <dbReference type="ARBA" id="ARBA00023069"/>
    </source>
</evidence>
<evidence type="ECO:0000256" key="3">
    <source>
        <dbReference type="ARBA" id="ARBA00008783"/>
    </source>
</evidence>
<evidence type="ECO:0000256" key="5">
    <source>
        <dbReference type="ARBA" id="ARBA00022794"/>
    </source>
</evidence>
<keyword evidence="4 11" id="KW-0812">Transmembrane</keyword>
<sequence length="120" mass="12751">MDRLNLGKLGSSYFISLCKIDPGAWAVFVYIVALGMDVGISGFDFWLGRGTVSAIAINGGTNSTTLNYDQLNLNSASSLTTWSALNVLRAVLVVIGWVLLALNPTTDATSSQLFSSKEGE</sequence>
<feature type="transmembrane region" description="Helical" evidence="11">
    <location>
        <begin position="12"/>
        <end position="33"/>
    </location>
</feature>
<dbReference type="AlphaFoldDB" id="H2YUE2"/>
<dbReference type="GO" id="GO:0035869">
    <property type="term" value="C:ciliary transition zone"/>
    <property type="evidence" value="ECO:0007669"/>
    <property type="project" value="TreeGrafter"/>
</dbReference>
<comment type="similarity">
    <text evidence="3">Belongs to the TMEM237 family.</text>
</comment>
<protein>
    <submittedName>
        <fullName evidence="12">Uncharacterized protein</fullName>
    </submittedName>
</protein>
<dbReference type="Ensembl" id="ENSCSAVT00000009066.1">
    <property type="protein sequence ID" value="ENSCSAVP00000008952.1"/>
    <property type="gene ID" value="ENSCSAVG00000005294.1"/>
</dbReference>
<feature type="transmembrane region" description="Helical" evidence="11">
    <location>
        <begin position="82"/>
        <end position="102"/>
    </location>
</feature>
<dbReference type="GO" id="GO:0060271">
    <property type="term" value="P:cilium assembly"/>
    <property type="evidence" value="ECO:0007669"/>
    <property type="project" value="TreeGrafter"/>
</dbReference>
<keyword evidence="9" id="KW-0966">Cell projection</keyword>
<evidence type="ECO:0000256" key="6">
    <source>
        <dbReference type="ARBA" id="ARBA00022989"/>
    </source>
</evidence>
<dbReference type="InterPro" id="IPR029409">
    <property type="entry name" value="TMEM237"/>
</dbReference>